<accession>A0A090R3S9</accession>
<comment type="caution">
    <text evidence="6">The sequence shown here is derived from an EMBL/GenBank/DDBJ whole genome shotgun (WGS) entry which is preliminary data.</text>
</comment>
<dbReference type="Gene3D" id="1.20.1560.10">
    <property type="entry name" value="ABC transporter type 1, transmembrane domain"/>
    <property type="match status" value="1"/>
</dbReference>
<proteinExistence type="predicted"/>
<keyword evidence="2 5" id="KW-0812">Transmembrane</keyword>
<feature type="transmembrane region" description="Helical" evidence="5">
    <location>
        <begin position="52"/>
        <end position="69"/>
    </location>
</feature>
<dbReference type="GO" id="GO:0005524">
    <property type="term" value="F:ATP binding"/>
    <property type="evidence" value="ECO:0007669"/>
    <property type="project" value="InterPro"/>
</dbReference>
<keyword evidence="4 5" id="KW-0472">Membrane</keyword>
<evidence type="ECO:0000256" key="4">
    <source>
        <dbReference type="ARBA" id="ARBA00023136"/>
    </source>
</evidence>
<evidence type="ECO:0000313" key="7">
    <source>
        <dbReference type="Proteomes" id="UP000029227"/>
    </source>
</evidence>
<keyword evidence="3 5" id="KW-1133">Transmembrane helix</keyword>
<name>A0A090R3S9_9GAMM</name>
<comment type="subcellular location">
    <subcellularLocation>
        <location evidence="1">Cell membrane</location>
        <topology evidence="1">Multi-pass membrane protein</topology>
    </subcellularLocation>
</comment>
<feature type="transmembrane region" description="Helical" evidence="5">
    <location>
        <begin position="16"/>
        <end position="40"/>
    </location>
</feature>
<organism evidence="6 7">
    <name type="scientific">Photobacterium aphoticum</name>
    <dbReference type="NCBI Taxonomy" id="754436"/>
    <lineage>
        <taxon>Bacteria</taxon>
        <taxon>Pseudomonadati</taxon>
        <taxon>Pseudomonadota</taxon>
        <taxon>Gammaproteobacteria</taxon>
        <taxon>Vibrionales</taxon>
        <taxon>Vibrionaceae</taxon>
        <taxon>Photobacterium</taxon>
    </lineage>
</organism>
<evidence type="ECO:0000313" key="6">
    <source>
        <dbReference type="EMBL" id="GAL02297.1"/>
    </source>
</evidence>
<dbReference type="Proteomes" id="UP000029227">
    <property type="component" value="Unassembled WGS sequence"/>
</dbReference>
<gene>
    <name evidence="6" type="ORF">JCM19237_5190</name>
</gene>
<dbReference type="STRING" id="754436.JCM19237_5190"/>
<dbReference type="SUPFAM" id="SSF90123">
    <property type="entry name" value="ABC transporter transmembrane region"/>
    <property type="match status" value="1"/>
</dbReference>
<dbReference type="InterPro" id="IPR036640">
    <property type="entry name" value="ABC1_TM_sf"/>
</dbReference>
<evidence type="ECO:0000256" key="2">
    <source>
        <dbReference type="ARBA" id="ARBA00022692"/>
    </source>
</evidence>
<protein>
    <submittedName>
        <fullName evidence="6">ABC transporter protein</fullName>
    </submittedName>
</protein>
<evidence type="ECO:0000256" key="1">
    <source>
        <dbReference type="ARBA" id="ARBA00004651"/>
    </source>
</evidence>
<dbReference type="GO" id="GO:0005886">
    <property type="term" value="C:plasma membrane"/>
    <property type="evidence" value="ECO:0007669"/>
    <property type="project" value="UniProtKB-SubCell"/>
</dbReference>
<dbReference type="EMBL" id="BBMN01000001">
    <property type="protein sequence ID" value="GAL02297.1"/>
    <property type="molecule type" value="Genomic_DNA"/>
</dbReference>
<dbReference type="eggNOG" id="COG2274">
    <property type="taxonomic scope" value="Bacteria"/>
</dbReference>
<evidence type="ECO:0000256" key="5">
    <source>
        <dbReference type="SAM" id="Phobius"/>
    </source>
</evidence>
<dbReference type="AlphaFoldDB" id="A0A090R3S9"/>
<reference evidence="6 7" key="1">
    <citation type="journal article" date="2014" name="Genome Announc.">
        <title>Draft Genome Sequences of Two Vibrionaceae Species, Vibrio ponticus C121 and Photobacterium aphoticum C119, Isolated as Coral Reef Microbiota.</title>
        <authorList>
            <person name="Al-saari N."/>
            <person name="Meirelles P.M."/>
            <person name="Mino S."/>
            <person name="Suda W."/>
            <person name="Oshima K."/>
            <person name="Hattori M."/>
            <person name="Ohkuma M."/>
            <person name="Thompson F.L."/>
            <person name="Gomez-Gil B."/>
            <person name="Sawabe T."/>
            <person name="Sawabe T."/>
        </authorList>
    </citation>
    <scope>NUCLEOTIDE SEQUENCE [LARGE SCALE GENOMIC DNA]</scope>
    <source>
        <strain evidence="6 7">JCM 19237</strain>
    </source>
</reference>
<evidence type="ECO:0000256" key="3">
    <source>
        <dbReference type="ARBA" id="ARBA00022989"/>
    </source>
</evidence>
<sequence length="144" mass="16603">MKSPLFTRKISPMDKIYLIFSTLMTTLLGLVLPFSILIIFDRILPNQSTPSLMLLFAIILTAIVFDYQLKRQEEQLVSLIMKRFESQLTNRVFMAICAAHIERFNRLEMGEYLERIATIPDIKQFFGGESIKRVLMPVPVSSLS</sequence>